<name>A0A2P8CW14_9ACTN</name>
<dbReference type="PROSITE" id="PS00134">
    <property type="entry name" value="TRYPSIN_HIS"/>
    <property type="match status" value="1"/>
</dbReference>
<dbReference type="InterPro" id="IPR009003">
    <property type="entry name" value="Peptidase_S1_PA"/>
</dbReference>
<dbReference type="InterPro" id="IPR050966">
    <property type="entry name" value="Glutamyl_endopeptidase"/>
</dbReference>
<dbReference type="InterPro" id="IPR018114">
    <property type="entry name" value="TRYPSIN_HIS"/>
</dbReference>
<dbReference type="PANTHER" id="PTHR15462:SF19">
    <property type="entry name" value="PEPTIDASE S1 DOMAIN-CONTAINING PROTEIN"/>
    <property type="match status" value="1"/>
</dbReference>
<dbReference type="Pfam" id="PF00089">
    <property type="entry name" value="Trypsin"/>
    <property type="match status" value="1"/>
</dbReference>
<evidence type="ECO:0000256" key="2">
    <source>
        <dbReference type="SAM" id="MobiDB-lite"/>
    </source>
</evidence>
<evidence type="ECO:0000313" key="5">
    <source>
        <dbReference type="Proteomes" id="UP000240542"/>
    </source>
</evidence>
<feature type="region of interest" description="Disordered" evidence="2">
    <location>
        <begin position="281"/>
        <end position="302"/>
    </location>
</feature>
<protein>
    <submittedName>
        <fullName evidence="4">Trypsin</fullName>
    </submittedName>
</protein>
<proteinExistence type="predicted"/>
<keyword evidence="5" id="KW-1185">Reference proteome</keyword>
<dbReference type="AlphaFoldDB" id="A0A2P8CW14"/>
<evidence type="ECO:0000256" key="1">
    <source>
        <dbReference type="ARBA" id="ARBA00022729"/>
    </source>
</evidence>
<evidence type="ECO:0000259" key="3">
    <source>
        <dbReference type="Pfam" id="PF00089"/>
    </source>
</evidence>
<dbReference type="EMBL" id="PYGA01000027">
    <property type="protein sequence ID" value="PSK89168.1"/>
    <property type="molecule type" value="Genomic_DNA"/>
</dbReference>
<dbReference type="InterPro" id="IPR043504">
    <property type="entry name" value="Peptidase_S1_PA_chymotrypsin"/>
</dbReference>
<feature type="domain" description="Peptidase S1" evidence="3">
    <location>
        <begin position="149"/>
        <end position="334"/>
    </location>
</feature>
<dbReference type="PANTHER" id="PTHR15462">
    <property type="entry name" value="SERINE PROTEASE"/>
    <property type="match status" value="1"/>
</dbReference>
<dbReference type="SUPFAM" id="SSF50494">
    <property type="entry name" value="Trypsin-like serine proteases"/>
    <property type="match status" value="1"/>
</dbReference>
<evidence type="ECO:0000313" key="4">
    <source>
        <dbReference type="EMBL" id="PSK89168.1"/>
    </source>
</evidence>
<dbReference type="Gene3D" id="2.40.10.10">
    <property type="entry name" value="Trypsin-like serine proteases"/>
    <property type="match status" value="2"/>
</dbReference>
<reference evidence="4 5" key="1">
    <citation type="submission" date="2018-03" db="EMBL/GenBank/DDBJ databases">
        <title>Genomic Encyclopedia of Archaeal and Bacterial Type Strains, Phase II (KMG-II): from individual species to whole genera.</title>
        <authorList>
            <person name="Goeker M."/>
        </authorList>
    </citation>
    <scope>NUCLEOTIDE SEQUENCE [LARGE SCALE GENOMIC DNA]</scope>
    <source>
        <strain evidence="4 5">DSM 45312</strain>
    </source>
</reference>
<gene>
    <name evidence="4" type="ORF">CLV63_12741</name>
</gene>
<comment type="caution">
    <text evidence="4">The sequence shown here is derived from an EMBL/GenBank/DDBJ whole genome shotgun (WGS) entry which is preliminary data.</text>
</comment>
<dbReference type="InterPro" id="IPR001254">
    <property type="entry name" value="Trypsin_dom"/>
</dbReference>
<accession>A0A2P8CW14</accession>
<feature type="region of interest" description="Disordered" evidence="2">
    <location>
        <begin position="50"/>
        <end position="73"/>
    </location>
</feature>
<feature type="region of interest" description="Disordered" evidence="2">
    <location>
        <begin position="100"/>
        <end position="139"/>
    </location>
</feature>
<feature type="compositionally biased region" description="Low complexity" evidence="2">
    <location>
        <begin position="108"/>
        <end position="127"/>
    </location>
</feature>
<dbReference type="GO" id="GO:0006508">
    <property type="term" value="P:proteolysis"/>
    <property type="evidence" value="ECO:0007669"/>
    <property type="project" value="InterPro"/>
</dbReference>
<dbReference type="Proteomes" id="UP000240542">
    <property type="component" value="Unassembled WGS sequence"/>
</dbReference>
<keyword evidence="1" id="KW-0732">Signal</keyword>
<feature type="compositionally biased region" description="Low complexity" evidence="2">
    <location>
        <begin position="50"/>
        <end position="61"/>
    </location>
</feature>
<sequence>MITLRVAHLGAMSASLAKQVLGTLAGVTIAMVGASAGTMPDYQAPAAHQGSAASAARAPGAPMQPMLGPEDGVVRQNAVNDPIALERVLEYWTPERMAAAEPAGRQVDNAPPGAADGAGPTDPQAAPRPDSQGERWTAGGKITKTTGRVYLTMDGGDFTCSASVVHADNKDTLVTAGHCLKDGKGAWAKNWTFIPGYSAGKEPLGRYVARELLVAPQWSHQADDSYDFGMAVLNTSGGKHVADRTGSQPISFGTAPQSVRYAFGYPTSGGFDGRHLHYCSGQTRPDQRDTKSSGMACRMTEGSSGGPWLSNFDTATGKGTITSVVSFKYANDESTQYGPHLGAEAKKLYDDARTM</sequence>
<organism evidence="4 5">
    <name type="scientific">Murinocardiopsis flavida</name>
    <dbReference type="NCBI Taxonomy" id="645275"/>
    <lineage>
        <taxon>Bacteria</taxon>
        <taxon>Bacillati</taxon>
        <taxon>Actinomycetota</taxon>
        <taxon>Actinomycetes</taxon>
        <taxon>Streptosporangiales</taxon>
        <taxon>Nocardiopsidaceae</taxon>
        <taxon>Murinocardiopsis</taxon>
    </lineage>
</organism>
<dbReference type="GO" id="GO:0004252">
    <property type="term" value="F:serine-type endopeptidase activity"/>
    <property type="evidence" value="ECO:0007669"/>
    <property type="project" value="InterPro"/>
</dbReference>